<dbReference type="GO" id="GO:1990904">
    <property type="term" value="C:ribonucleoprotein complex"/>
    <property type="evidence" value="ECO:0007669"/>
    <property type="project" value="UniProtKB-KW"/>
</dbReference>
<keyword evidence="6 12" id="KW-0167">Capsid protein</keyword>
<dbReference type="InterPro" id="IPR000052">
    <property type="entry name" value="Pltvir_coat"/>
</dbReference>
<dbReference type="GO" id="GO:0019029">
    <property type="term" value="C:helical viral capsid"/>
    <property type="evidence" value="ECO:0007669"/>
    <property type="project" value="UniProtKB-KW"/>
</dbReference>
<feature type="compositionally biased region" description="Low complexity" evidence="10">
    <location>
        <begin position="8"/>
        <end position="18"/>
    </location>
</feature>
<proteinExistence type="inferred from homology"/>
<evidence type="ECO:0000256" key="9">
    <source>
        <dbReference type="ARBA" id="ARBA00031336"/>
    </source>
</evidence>
<dbReference type="PROSITE" id="PS00418">
    <property type="entry name" value="POTEX_CARLAVIRUS_COAT"/>
    <property type="match status" value="1"/>
</dbReference>
<organism evidence="12">
    <name type="scientific">Gaillardia latent virus</name>
    <dbReference type="NCBI Taxonomy" id="1468172"/>
    <lineage>
        <taxon>Viruses</taxon>
        <taxon>Riboviria</taxon>
        <taxon>Orthornavirae</taxon>
        <taxon>Kitrinoviricota</taxon>
        <taxon>Alsuviricetes</taxon>
        <taxon>Tymovirales</taxon>
        <taxon>Betaflexiviridae</taxon>
        <taxon>Quinvirinae</taxon>
        <taxon>Carlavirus</taxon>
        <taxon>Carlavirus latensgaillardiae</taxon>
    </lineage>
</organism>
<evidence type="ECO:0000256" key="8">
    <source>
        <dbReference type="ARBA" id="ARBA00023274"/>
    </source>
</evidence>
<reference evidence="12" key="1">
    <citation type="journal article" date="2020" name="J. Gen. Plant Pathol.">
        <title>Identification and pathogenicity analysis of plant viruses infecting Valeriana fauriei in Japan.</title>
        <authorList>
            <person name="Uehara-Ichiki T."/>
            <person name="Ohashi M."/>
            <person name="Hanada K."/>
            <person name="Igarashi M."/>
            <person name="Hishida A."/>
        </authorList>
    </citation>
    <scope>NUCLEOTIDE SEQUENCE</scope>
    <source>
        <strain evidence="12">Vf1</strain>
    </source>
</reference>
<accession>A0A6J3ZZF4</accession>
<evidence type="ECO:0000256" key="2">
    <source>
        <dbReference type="ARBA" id="ARBA00004328"/>
    </source>
</evidence>
<evidence type="ECO:0000256" key="6">
    <source>
        <dbReference type="ARBA" id="ARBA00022561"/>
    </source>
</evidence>
<dbReference type="Pfam" id="PF08358">
    <property type="entry name" value="Flexi_CP_N"/>
    <property type="match status" value="1"/>
</dbReference>
<keyword evidence="5" id="KW-1139">Helical capsid protein</keyword>
<comment type="subcellular location">
    <subcellularLocation>
        <location evidence="2">Virion</location>
    </subcellularLocation>
</comment>
<keyword evidence="7" id="KW-0946">Virion</keyword>
<feature type="domain" description="Potexviruses and carlaviruses coat protein" evidence="11">
    <location>
        <begin position="241"/>
        <end position="256"/>
    </location>
</feature>
<evidence type="ECO:0000256" key="10">
    <source>
        <dbReference type="SAM" id="MobiDB-lite"/>
    </source>
</evidence>
<evidence type="ECO:0000256" key="7">
    <source>
        <dbReference type="ARBA" id="ARBA00022844"/>
    </source>
</evidence>
<evidence type="ECO:0000313" key="12">
    <source>
        <dbReference type="EMBL" id="BBL33645.1"/>
    </source>
</evidence>
<dbReference type="PRINTS" id="PR00232">
    <property type="entry name" value="POTXCARLCOAT"/>
</dbReference>
<sequence>MSPPKPAPESSSTSAAEPQGQRGPEYEERGNRQKSPERQRPQPSRTGVNEETAESDVGSDDYQAAADTELLHLSRLEDLMRRRQRGVVVTNAGFETGRSPLRPTAAMRTDPANVYSRPTTDFLWKIKPQFVSNNMATAEDMAGIKAKLEGMGVPTESVTAVLMQLAIECAHTSSSSYQNPAGVFTWAGGAIMKDDVLGVVQELAGLRRFCRLYAAITWNYMHIHKTPPSDWAAMGFTFNTRYAAFDCFDYVENGATIKPQGGIMPRPTAAEYVAYNTYKRIALDKSNNNASYANLNTEVTGGRMGPEIERNFNNANNKRQ</sequence>
<evidence type="ECO:0000259" key="11">
    <source>
        <dbReference type="PROSITE" id="PS00418"/>
    </source>
</evidence>
<comment type="function">
    <text evidence="1">Required for genome encapsidation. Forms ribonucleoprotein complexes along with TGB1 helicase and viral RNA.</text>
</comment>
<name>A0A6J3ZZF4_9VIRU</name>
<dbReference type="Pfam" id="PF00286">
    <property type="entry name" value="Flexi_CP"/>
    <property type="match status" value="1"/>
</dbReference>
<keyword evidence="8" id="KW-0687">Ribonucleoprotein</keyword>
<dbReference type="GO" id="GO:0005198">
    <property type="term" value="F:structural molecule activity"/>
    <property type="evidence" value="ECO:0007669"/>
    <property type="project" value="InterPro"/>
</dbReference>
<evidence type="ECO:0000256" key="3">
    <source>
        <dbReference type="ARBA" id="ARBA00007202"/>
    </source>
</evidence>
<comment type="similarity">
    <text evidence="3">Belongs to the potexviruses coat protein family.</text>
</comment>
<evidence type="ECO:0000256" key="4">
    <source>
        <dbReference type="ARBA" id="ARBA00018091"/>
    </source>
</evidence>
<dbReference type="EMBL" id="LC485538">
    <property type="protein sequence ID" value="BBL33645.1"/>
    <property type="molecule type" value="Genomic_RNA"/>
</dbReference>
<protein>
    <recommendedName>
        <fullName evidence="4">Capsid protein</fullName>
    </recommendedName>
    <alternativeName>
        <fullName evidence="9">Coat protein</fullName>
    </alternativeName>
</protein>
<evidence type="ECO:0000256" key="1">
    <source>
        <dbReference type="ARBA" id="ARBA00004032"/>
    </source>
</evidence>
<feature type="compositionally biased region" description="Basic and acidic residues" evidence="10">
    <location>
        <begin position="24"/>
        <end position="40"/>
    </location>
</feature>
<dbReference type="InterPro" id="IPR013569">
    <property type="entry name" value="Carlavirus_coat_N"/>
</dbReference>
<evidence type="ECO:0000256" key="5">
    <source>
        <dbReference type="ARBA" id="ARBA00022497"/>
    </source>
</evidence>
<feature type="region of interest" description="Disordered" evidence="10">
    <location>
        <begin position="1"/>
        <end position="63"/>
    </location>
</feature>